<feature type="chain" id="PRO_5044757879" evidence="2">
    <location>
        <begin position="20"/>
        <end position="561"/>
    </location>
</feature>
<feature type="region of interest" description="Disordered" evidence="1">
    <location>
        <begin position="206"/>
        <end position="251"/>
    </location>
</feature>
<dbReference type="InterPro" id="IPR051860">
    <property type="entry name" value="Plasmodium_CSP_Invasion"/>
</dbReference>
<feature type="compositionally biased region" description="Polar residues" evidence="1">
    <location>
        <begin position="21"/>
        <end position="37"/>
    </location>
</feature>
<feature type="compositionally biased region" description="Gly residues" evidence="1">
    <location>
        <begin position="210"/>
        <end position="221"/>
    </location>
</feature>
<feature type="compositionally biased region" description="Basic and acidic residues" evidence="1">
    <location>
        <begin position="531"/>
        <end position="552"/>
    </location>
</feature>
<feature type="compositionally biased region" description="Low complexity" evidence="1">
    <location>
        <begin position="394"/>
        <end position="451"/>
    </location>
</feature>
<evidence type="ECO:0000313" key="4">
    <source>
        <dbReference type="Proteomes" id="UP001530400"/>
    </source>
</evidence>
<keyword evidence="4" id="KW-1185">Reference proteome</keyword>
<sequence>MNMLVKITILCAVVARARGQLGNQPASSTAGTSNAKESPTESNHKRKKTASVKLRRMPDETMADSPRHFDALANMKMNEEYPDVPIEHTAAAAEEDDNAMLTQSEVDQETLNEKEIEGAILDGVEIDIIHKDVPTYSNNDVGSATERELLAQLRRRPNFNYDINRSIKGSSVAFIQKVRGKVGKRVEKRGKVGKLKWNWGDHEDDWWGSGKSGKVGKGGKGSNHHDDDWWGSGKSGKGGKGGKGSNHHDDDDDICWEDDDWWGGHDPTLSPTLSPTLTPTGDAKPIKTKRPTNRPTRRTNRPTRRPSDEITSPEPTLSPTLNPTLSPVSTSPATLRCTTVVIGLTVSKYKNTQTITPSIAPTLSPTITPSIAPTLNPTLSPTITPSIAPTLSPTITPSITPTLSPTLSPSLSPSQSPTLSPTLNPTLNPTLSPTLTPTRSPTRSPVKPTTRGIARDDDDVFEWVDDNENDADNAKKKHNTSRQLTFLDWDDDDYRAEVRAYNFQRRSGKAVGRGINRGKSRKSTKSGKSSDWCRPRRPERPQRRRPSNDRLNRRSSNSKPR</sequence>
<feature type="region of interest" description="Disordered" evidence="1">
    <location>
        <begin position="394"/>
        <end position="460"/>
    </location>
</feature>
<evidence type="ECO:0000256" key="1">
    <source>
        <dbReference type="SAM" id="MobiDB-lite"/>
    </source>
</evidence>
<feature type="region of interest" description="Disordered" evidence="1">
    <location>
        <begin position="21"/>
        <end position="51"/>
    </location>
</feature>
<evidence type="ECO:0000313" key="3">
    <source>
        <dbReference type="EMBL" id="KAL3788422.1"/>
    </source>
</evidence>
<keyword evidence="2" id="KW-0732">Signal</keyword>
<comment type="caution">
    <text evidence="3">The sequence shown here is derived from an EMBL/GenBank/DDBJ whole genome shotgun (WGS) entry which is preliminary data.</text>
</comment>
<evidence type="ECO:0000256" key="2">
    <source>
        <dbReference type="SAM" id="SignalP"/>
    </source>
</evidence>
<dbReference type="PANTHER" id="PTHR44826">
    <property type="entry name" value="SPORE COAT PROTEIN SP85"/>
    <property type="match status" value="1"/>
</dbReference>
<organism evidence="3 4">
    <name type="scientific">Cyclotella atomus</name>
    <dbReference type="NCBI Taxonomy" id="382360"/>
    <lineage>
        <taxon>Eukaryota</taxon>
        <taxon>Sar</taxon>
        <taxon>Stramenopiles</taxon>
        <taxon>Ochrophyta</taxon>
        <taxon>Bacillariophyta</taxon>
        <taxon>Coscinodiscophyceae</taxon>
        <taxon>Thalassiosirophycidae</taxon>
        <taxon>Stephanodiscales</taxon>
        <taxon>Stephanodiscaceae</taxon>
        <taxon>Cyclotella</taxon>
    </lineage>
</organism>
<accession>A0ABD3PL10</accession>
<feature type="compositionally biased region" description="Low complexity" evidence="1">
    <location>
        <begin position="267"/>
        <end position="280"/>
    </location>
</feature>
<protein>
    <submittedName>
        <fullName evidence="3">Uncharacterized protein</fullName>
    </submittedName>
</protein>
<feature type="compositionally biased region" description="Basic residues" evidence="1">
    <location>
        <begin position="516"/>
        <end position="525"/>
    </location>
</feature>
<proteinExistence type="predicted"/>
<dbReference type="AlphaFoldDB" id="A0ABD3PL10"/>
<dbReference type="PANTHER" id="PTHR44826:SF8">
    <property type="entry name" value="WSC DOMAIN-CONTAINING PROTEIN"/>
    <property type="match status" value="1"/>
</dbReference>
<feature type="region of interest" description="Disordered" evidence="1">
    <location>
        <begin position="266"/>
        <end position="331"/>
    </location>
</feature>
<feature type="compositionally biased region" description="Basic residues" evidence="1">
    <location>
        <begin position="286"/>
        <end position="304"/>
    </location>
</feature>
<dbReference type="Proteomes" id="UP001530400">
    <property type="component" value="Unassembled WGS sequence"/>
</dbReference>
<feature type="region of interest" description="Disordered" evidence="1">
    <location>
        <begin position="507"/>
        <end position="561"/>
    </location>
</feature>
<feature type="compositionally biased region" description="Gly residues" evidence="1">
    <location>
        <begin position="233"/>
        <end position="244"/>
    </location>
</feature>
<dbReference type="EMBL" id="JALLPJ020000565">
    <property type="protein sequence ID" value="KAL3788422.1"/>
    <property type="molecule type" value="Genomic_DNA"/>
</dbReference>
<name>A0ABD3PL10_9STRA</name>
<reference evidence="3 4" key="1">
    <citation type="submission" date="2024-10" db="EMBL/GenBank/DDBJ databases">
        <title>Updated reference genomes for cyclostephanoid diatoms.</title>
        <authorList>
            <person name="Roberts W.R."/>
            <person name="Alverson A.J."/>
        </authorList>
    </citation>
    <scope>NUCLEOTIDE SEQUENCE [LARGE SCALE GENOMIC DNA]</scope>
    <source>
        <strain evidence="3 4">AJA010-31</strain>
    </source>
</reference>
<feature type="compositionally biased region" description="Polar residues" evidence="1">
    <location>
        <begin position="309"/>
        <end position="331"/>
    </location>
</feature>
<feature type="signal peptide" evidence="2">
    <location>
        <begin position="1"/>
        <end position="19"/>
    </location>
</feature>
<gene>
    <name evidence="3" type="ORF">ACHAWO_007377</name>
</gene>